<evidence type="ECO:0000313" key="1">
    <source>
        <dbReference type="EMBL" id="KOM26329.1"/>
    </source>
</evidence>
<organism evidence="1 2">
    <name type="scientific">Phaseolus angularis</name>
    <name type="common">Azuki bean</name>
    <name type="synonym">Vigna angularis</name>
    <dbReference type="NCBI Taxonomy" id="3914"/>
    <lineage>
        <taxon>Eukaryota</taxon>
        <taxon>Viridiplantae</taxon>
        <taxon>Streptophyta</taxon>
        <taxon>Embryophyta</taxon>
        <taxon>Tracheophyta</taxon>
        <taxon>Spermatophyta</taxon>
        <taxon>Magnoliopsida</taxon>
        <taxon>eudicotyledons</taxon>
        <taxon>Gunneridae</taxon>
        <taxon>Pentapetalae</taxon>
        <taxon>rosids</taxon>
        <taxon>fabids</taxon>
        <taxon>Fabales</taxon>
        <taxon>Fabaceae</taxon>
        <taxon>Papilionoideae</taxon>
        <taxon>50 kb inversion clade</taxon>
        <taxon>NPAAA clade</taxon>
        <taxon>indigoferoid/millettioid clade</taxon>
        <taxon>Phaseoleae</taxon>
        <taxon>Vigna</taxon>
    </lineage>
</organism>
<dbReference type="AlphaFoldDB" id="A0A0L9T8A5"/>
<dbReference type="Proteomes" id="UP000053144">
    <property type="component" value="Unassembled WGS sequence"/>
</dbReference>
<reference evidence="2" key="1">
    <citation type="journal article" date="2015" name="Proc. Natl. Acad. Sci. U.S.A.">
        <title>Genome sequencing of adzuki bean (Vigna angularis) provides insight into high starch and low fat accumulation and domestication.</title>
        <authorList>
            <person name="Yang K."/>
            <person name="Tian Z."/>
            <person name="Chen C."/>
            <person name="Luo L."/>
            <person name="Zhao B."/>
            <person name="Wang Z."/>
            <person name="Yu L."/>
            <person name="Li Y."/>
            <person name="Sun Y."/>
            <person name="Li W."/>
            <person name="Chen Y."/>
            <person name="Li Y."/>
            <person name="Zhang Y."/>
            <person name="Ai D."/>
            <person name="Zhao J."/>
            <person name="Shang C."/>
            <person name="Ma Y."/>
            <person name="Wu B."/>
            <person name="Wang M."/>
            <person name="Gao L."/>
            <person name="Sun D."/>
            <person name="Zhang P."/>
            <person name="Guo F."/>
            <person name="Wang W."/>
            <person name="Li Y."/>
            <person name="Wang J."/>
            <person name="Varshney R.K."/>
            <person name="Wang J."/>
            <person name="Ling H.Q."/>
            <person name="Wan P."/>
        </authorList>
    </citation>
    <scope>NUCLEOTIDE SEQUENCE</scope>
    <source>
        <strain evidence="2">cv. Jingnong 6</strain>
    </source>
</reference>
<dbReference type="Gramene" id="KOM26329">
    <property type="protein sequence ID" value="KOM26329"/>
    <property type="gene ID" value="LR48_Vigan252s004100"/>
</dbReference>
<accession>A0A0L9T8A5</accession>
<name>A0A0L9T8A5_PHAAN</name>
<protein>
    <submittedName>
        <fullName evidence="1">Uncharacterized protein</fullName>
    </submittedName>
</protein>
<sequence length="140" mass="15960">MIDAGDNYSHKLPYGVFIGKVLVLQGVDVSEEDRLLFNKSQEIGMPSLFSIGLERTVNGWFFTDEQIVGSRDRGDLDHIAFIPQTDFEKYVVDQFRKTSEKDELVEKTLLRLEIKGDVLNKNGIGFETEDFDDEDSMESS</sequence>
<gene>
    <name evidence="1" type="ORF">LR48_Vigan252s004100</name>
</gene>
<dbReference type="EMBL" id="KQ258313">
    <property type="protein sequence ID" value="KOM26329.1"/>
    <property type="molecule type" value="Genomic_DNA"/>
</dbReference>
<evidence type="ECO:0000313" key="2">
    <source>
        <dbReference type="Proteomes" id="UP000053144"/>
    </source>
</evidence>
<proteinExistence type="predicted"/>